<evidence type="ECO:0000256" key="6">
    <source>
        <dbReference type="ARBA" id="ARBA00022927"/>
    </source>
</evidence>
<evidence type="ECO:0000313" key="12">
    <source>
        <dbReference type="Proteomes" id="UP000199473"/>
    </source>
</evidence>
<keyword evidence="12" id="KW-1185">Reference proteome</keyword>
<feature type="transmembrane region" description="Helical" evidence="9">
    <location>
        <begin position="97"/>
        <end position="119"/>
    </location>
</feature>
<reference evidence="11 12" key="1">
    <citation type="submission" date="2016-10" db="EMBL/GenBank/DDBJ databases">
        <authorList>
            <person name="de Groot N.N."/>
        </authorList>
    </citation>
    <scope>NUCLEOTIDE SEQUENCE [LARGE SCALE GENOMIC DNA]</scope>
    <source>
        <strain evidence="11 12">DSM 19981</strain>
    </source>
</reference>
<dbReference type="STRING" id="1123062.SAMN02745775_101581"/>
<dbReference type="Pfam" id="PF12911">
    <property type="entry name" value="OppC_N"/>
    <property type="match status" value="1"/>
</dbReference>
<keyword evidence="6" id="KW-0653">Protein transport</keyword>
<dbReference type="OrthoDB" id="9766870at2"/>
<evidence type="ECO:0000256" key="1">
    <source>
        <dbReference type="ARBA" id="ARBA00004651"/>
    </source>
</evidence>
<dbReference type="EMBL" id="FOSQ01000001">
    <property type="protein sequence ID" value="SFK22093.1"/>
    <property type="molecule type" value="Genomic_DNA"/>
</dbReference>
<dbReference type="CDD" id="cd06261">
    <property type="entry name" value="TM_PBP2"/>
    <property type="match status" value="1"/>
</dbReference>
<feature type="transmembrane region" description="Helical" evidence="9">
    <location>
        <begin position="212"/>
        <end position="235"/>
    </location>
</feature>
<accession>A0A1I3XRJ4</accession>
<comment type="subcellular location">
    <subcellularLocation>
        <location evidence="1 9">Cell membrane</location>
        <topology evidence="1 9">Multi-pass membrane protein</topology>
    </subcellularLocation>
</comment>
<dbReference type="PANTHER" id="PTHR43386:SF1">
    <property type="entry name" value="D,D-DIPEPTIDE TRANSPORT SYSTEM PERMEASE PROTEIN DDPC-RELATED"/>
    <property type="match status" value="1"/>
</dbReference>
<dbReference type="SUPFAM" id="SSF161098">
    <property type="entry name" value="MetI-like"/>
    <property type="match status" value="1"/>
</dbReference>
<protein>
    <submittedName>
        <fullName evidence="11">Peptide/nickel transport system permease protein</fullName>
    </submittedName>
</protein>
<sequence length="299" mass="31504">MSATAEQIDADAEAAARRRATFRRYTRHPGFMIGAIGIALLVLVALLAPWIAPHSPTRTDLMNNLAPPSATFWLGTDQFGRCVASRLIHGAQVSLQVGFFVVLISLSLGTVIGAVAGYAGGWVERALVAVIDILLAFPSFLLALALVAARGNTLDSIILAVAIAYTPRIAAVMRSVVLTIRPRPFIEASRAIGLTPWKIVLRHVIPNALPPVIVVATVSAATAILAEAGLSFLGLGVQPPTPTWGNVIAEGQTSITSNPLISLSAGLCIAYTVVVLNLLGDGLRDTLDPQMRRNTGKLL</sequence>
<dbReference type="GO" id="GO:0005886">
    <property type="term" value="C:plasma membrane"/>
    <property type="evidence" value="ECO:0007669"/>
    <property type="project" value="UniProtKB-SubCell"/>
</dbReference>
<evidence type="ECO:0000256" key="7">
    <source>
        <dbReference type="ARBA" id="ARBA00022989"/>
    </source>
</evidence>
<dbReference type="InterPro" id="IPR050366">
    <property type="entry name" value="BP-dependent_transpt_permease"/>
</dbReference>
<gene>
    <name evidence="11" type="ORF">SAMN02745775_101581</name>
</gene>
<dbReference type="GO" id="GO:0055085">
    <property type="term" value="P:transmembrane transport"/>
    <property type="evidence" value="ECO:0007669"/>
    <property type="project" value="InterPro"/>
</dbReference>
<evidence type="ECO:0000256" key="3">
    <source>
        <dbReference type="ARBA" id="ARBA00022475"/>
    </source>
</evidence>
<evidence type="ECO:0000259" key="10">
    <source>
        <dbReference type="PROSITE" id="PS50928"/>
    </source>
</evidence>
<dbReference type="PANTHER" id="PTHR43386">
    <property type="entry name" value="OLIGOPEPTIDE TRANSPORT SYSTEM PERMEASE PROTEIN APPC"/>
    <property type="match status" value="1"/>
</dbReference>
<evidence type="ECO:0000256" key="9">
    <source>
        <dbReference type="RuleBase" id="RU363032"/>
    </source>
</evidence>
<evidence type="ECO:0000256" key="4">
    <source>
        <dbReference type="ARBA" id="ARBA00022692"/>
    </source>
</evidence>
<dbReference type="GO" id="GO:0015833">
    <property type="term" value="P:peptide transport"/>
    <property type="evidence" value="ECO:0007669"/>
    <property type="project" value="UniProtKB-KW"/>
</dbReference>
<keyword evidence="2 9" id="KW-0813">Transport</keyword>
<evidence type="ECO:0000256" key="5">
    <source>
        <dbReference type="ARBA" id="ARBA00022856"/>
    </source>
</evidence>
<dbReference type="Pfam" id="PF00528">
    <property type="entry name" value="BPD_transp_1"/>
    <property type="match status" value="1"/>
</dbReference>
<feature type="transmembrane region" description="Helical" evidence="9">
    <location>
        <begin position="157"/>
        <end position="180"/>
    </location>
</feature>
<dbReference type="AlphaFoldDB" id="A0A1I3XRJ4"/>
<dbReference type="InterPro" id="IPR035906">
    <property type="entry name" value="MetI-like_sf"/>
</dbReference>
<proteinExistence type="inferred from homology"/>
<comment type="similarity">
    <text evidence="9">Belongs to the binding-protein-dependent transport system permease family.</text>
</comment>
<keyword evidence="7 9" id="KW-1133">Transmembrane helix</keyword>
<evidence type="ECO:0000256" key="2">
    <source>
        <dbReference type="ARBA" id="ARBA00022448"/>
    </source>
</evidence>
<name>A0A1I3XRJ4_9PROT</name>
<feature type="domain" description="ABC transmembrane type-1" evidence="10">
    <location>
        <begin position="91"/>
        <end position="280"/>
    </location>
</feature>
<keyword evidence="8 9" id="KW-0472">Membrane</keyword>
<dbReference type="Proteomes" id="UP000199473">
    <property type="component" value="Unassembled WGS sequence"/>
</dbReference>
<keyword evidence="3" id="KW-1003">Cell membrane</keyword>
<dbReference type="InterPro" id="IPR025966">
    <property type="entry name" value="OppC_N"/>
</dbReference>
<feature type="transmembrane region" description="Helical" evidence="9">
    <location>
        <begin position="260"/>
        <end position="283"/>
    </location>
</feature>
<evidence type="ECO:0000313" key="11">
    <source>
        <dbReference type="EMBL" id="SFK22093.1"/>
    </source>
</evidence>
<keyword evidence="5" id="KW-0571">Peptide transport</keyword>
<feature type="transmembrane region" description="Helical" evidence="9">
    <location>
        <begin position="31"/>
        <end position="52"/>
    </location>
</feature>
<dbReference type="GO" id="GO:0015031">
    <property type="term" value="P:protein transport"/>
    <property type="evidence" value="ECO:0007669"/>
    <property type="project" value="UniProtKB-KW"/>
</dbReference>
<dbReference type="InterPro" id="IPR000515">
    <property type="entry name" value="MetI-like"/>
</dbReference>
<keyword evidence="4 9" id="KW-0812">Transmembrane</keyword>
<evidence type="ECO:0000256" key="8">
    <source>
        <dbReference type="ARBA" id="ARBA00023136"/>
    </source>
</evidence>
<dbReference type="Gene3D" id="1.10.3720.10">
    <property type="entry name" value="MetI-like"/>
    <property type="match status" value="1"/>
</dbReference>
<feature type="transmembrane region" description="Helical" evidence="9">
    <location>
        <begin position="126"/>
        <end position="151"/>
    </location>
</feature>
<organism evidence="11 12">
    <name type="scientific">Falsiroseomonas stagni DSM 19981</name>
    <dbReference type="NCBI Taxonomy" id="1123062"/>
    <lineage>
        <taxon>Bacteria</taxon>
        <taxon>Pseudomonadati</taxon>
        <taxon>Pseudomonadota</taxon>
        <taxon>Alphaproteobacteria</taxon>
        <taxon>Acetobacterales</taxon>
        <taxon>Roseomonadaceae</taxon>
        <taxon>Falsiroseomonas</taxon>
    </lineage>
</organism>
<dbReference type="PROSITE" id="PS50928">
    <property type="entry name" value="ABC_TM1"/>
    <property type="match status" value="1"/>
</dbReference>
<dbReference type="RefSeq" id="WP_092955212.1">
    <property type="nucleotide sequence ID" value="NZ_FOSQ01000001.1"/>
</dbReference>